<dbReference type="PANTHER" id="PTHR30189">
    <property type="entry name" value="LPS-ASSEMBLY PROTEIN"/>
    <property type="match status" value="1"/>
</dbReference>
<keyword evidence="2" id="KW-1185">Reference proteome</keyword>
<dbReference type="EMBL" id="CP001928">
    <property type="protein sequence ID" value="ADI38524.1"/>
    <property type="molecule type" value="Genomic_DNA"/>
</dbReference>
<dbReference type="OrthoDB" id="19613at2"/>
<accession>D6YWL3</accession>
<dbReference type="HOGENOM" id="CLU_391676_0_0_0"/>
<evidence type="ECO:0008006" key="3">
    <source>
        <dbReference type="Google" id="ProtNLM"/>
    </source>
</evidence>
<proteinExistence type="predicted"/>
<organism evidence="1 2">
    <name type="scientific">Waddlia chondrophila (strain ATCC VR-1470 / WSU 86-1044)</name>
    <dbReference type="NCBI Taxonomy" id="716544"/>
    <lineage>
        <taxon>Bacteria</taxon>
        <taxon>Pseudomonadati</taxon>
        <taxon>Chlamydiota</taxon>
        <taxon>Chlamydiia</taxon>
        <taxon>Parachlamydiales</taxon>
        <taxon>Waddliaceae</taxon>
        <taxon>Waddlia</taxon>
    </lineage>
</organism>
<sequence>MKKILFFFLFPLSLLQGIDIDIENPSYENGKLTTEDGGVITAPNFRLQALRICYDSSNEQSLLEAEKNIILEFGEYFFVGKQLVYDFKTKTGVLYHGRTAVDQWYIGGEEIHLCADGSFYIRNGFATTSENARMDWQLETGDAHLKDHHMLTAKDVKFRFIALPIFWMPKIHLDLNALFDPPVRFNIKVGGTRGSKVGFIYKLYSTPYWQTNLKVDYRVKSGFGGGIESYYRSPCKCTSFSSINYISDDKTRFDSKTRTRYRLEGNYHTQLNHGKTTVDATWDKLSDYEMASDYDDADLYLVLANPTQLYIRHQESNWIASILTRVRINQFQTLKQELPTLYGAYRPFEIGSTGILSAGKFEASYLELEYTNNSEPDINDYNSPRYEASQSFWKPLKAGAFTMTPEVGMTAIYYGNSKKRSDRWMAIGQFELDMRADLYRFYGDCKHVLTPYLRYQYYTFPTTSPDDHFIFDINDGWYRLNALRLGLLNNFYCKSSPCCIYRKLYLDLYTYAFFDTKTIEEIIPKTYARVIYNFTDRMRHSNLFVWDFQHQIVDQFNSLLEWTINTTMAVALEYRHRSPYAWRKVDATNFILDSFRSVDDLEKTLLSDRRDTFLYHFYWKFHPTWAFAFQSRNGWNRKDEVGYKEFQVTLLGTFRSSWNVKMDYKHREHDDRFSIHFSVGLNRPCYDYNACRVPCLEF</sequence>
<dbReference type="GO" id="GO:1990351">
    <property type="term" value="C:transporter complex"/>
    <property type="evidence" value="ECO:0007669"/>
    <property type="project" value="TreeGrafter"/>
</dbReference>
<dbReference type="STRING" id="716544.wcw_1167"/>
<dbReference type="KEGG" id="wch:wcw_1167"/>
<protein>
    <recommendedName>
        <fullName evidence="3">LPS-assembly protein LptD</fullName>
    </recommendedName>
</protein>
<evidence type="ECO:0000313" key="2">
    <source>
        <dbReference type="Proteomes" id="UP000001505"/>
    </source>
</evidence>
<dbReference type="GO" id="GO:0009279">
    <property type="term" value="C:cell outer membrane"/>
    <property type="evidence" value="ECO:0007669"/>
    <property type="project" value="TreeGrafter"/>
</dbReference>
<dbReference type="RefSeq" id="WP_013182237.1">
    <property type="nucleotide sequence ID" value="NC_014225.1"/>
</dbReference>
<evidence type="ECO:0000313" key="1">
    <source>
        <dbReference type="EMBL" id="ADI38524.1"/>
    </source>
</evidence>
<reference evidence="1 2" key="1">
    <citation type="journal article" date="2010" name="PLoS ONE">
        <title>The Waddlia genome: a window into chlamydial biology.</title>
        <authorList>
            <person name="Bertelli C."/>
            <person name="Collyn F."/>
            <person name="Croxatto A."/>
            <person name="Ruckert C."/>
            <person name="Polkinghorne A."/>
            <person name="Kebbi-Beghdadi C."/>
            <person name="Goesmann A."/>
            <person name="Vaughan L."/>
            <person name="Greub G."/>
        </authorList>
    </citation>
    <scope>NUCLEOTIDE SEQUENCE [LARGE SCALE GENOMIC DNA]</scope>
    <source>
        <strain evidence="2">ATCC VR-1470 / WSU 86-1044</strain>
    </source>
</reference>
<dbReference type="Proteomes" id="UP000001505">
    <property type="component" value="Chromosome"/>
</dbReference>
<dbReference type="AlphaFoldDB" id="D6YWL3"/>
<name>D6YWL3_WADCW</name>
<gene>
    <name evidence="1" type="ordered locus">wcw_1167</name>
</gene>
<dbReference type="PANTHER" id="PTHR30189:SF1">
    <property type="entry name" value="LPS-ASSEMBLY PROTEIN LPTD"/>
    <property type="match status" value="1"/>
</dbReference>
<dbReference type="eggNOG" id="COG1452">
    <property type="taxonomic scope" value="Bacteria"/>
</dbReference>
<dbReference type="InterPro" id="IPR050218">
    <property type="entry name" value="LptD"/>
</dbReference>